<dbReference type="SUPFAM" id="SSF69848">
    <property type="entry name" value="LCCL domain"/>
    <property type="match status" value="1"/>
</dbReference>
<dbReference type="InterPro" id="IPR007110">
    <property type="entry name" value="Ig-like_dom"/>
</dbReference>
<feature type="domain" description="Ig-like" evidence="6">
    <location>
        <begin position="332"/>
        <end position="418"/>
    </location>
</feature>
<feature type="transmembrane region" description="Helical" evidence="4">
    <location>
        <begin position="12"/>
        <end position="32"/>
    </location>
</feature>
<reference evidence="7 8" key="1">
    <citation type="journal article" date="2023" name="Sci. Data">
        <title>Genome assembly of the Korean intertidal mud-creeper Batillaria attramentaria.</title>
        <authorList>
            <person name="Patra A.K."/>
            <person name="Ho P.T."/>
            <person name="Jun S."/>
            <person name="Lee S.J."/>
            <person name="Kim Y."/>
            <person name="Won Y.J."/>
        </authorList>
    </citation>
    <scope>NUCLEOTIDE SEQUENCE [LARGE SCALE GENOMIC DNA]</scope>
    <source>
        <strain evidence="7">Wonlab-2016</strain>
    </source>
</reference>
<dbReference type="Gene3D" id="2.60.40.10">
    <property type="entry name" value="Immunoglobulins"/>
    <property type="match status" value="4"/>
</dbReference>
<dbReference type="InterPro" id="IPR004043">
    <property type="entry name" value="LCCL"/>
</dbReference>
<dbReference type="Gene3D" id="2.170.130.20">
    <property type="entry name" value="LCCL-like domain"/>
    <property type="match status" value="1"/>
</dbReference>
<dbReference type="Pfam" id="PF07679">
    <property type="entry name" value="I-set"/>
    <property type="match status" value="2"/>
</dbReference>
<comment type="caution">
    <text evidence="7">The sequence shown here is derived from an EMBL/GenBank/DDBJ whole genome shotgun (WGS) entry which is preliminary data.</text>
</comment>
<gene>
    <name evidence="7" type="ORF">BaRGS_00010996</name>
</gene>
<dbReference type="InterPro" id="IPR008160">
    <property type="entry name" value="Collagen"/>
</dbReference>
<dbReference type="SMART" id="SM00408">
    <property type="entry name" value="IGc2"/>
    <property type="match status" value="4"/>
</dbReference>
<evidence type="ECO:0000313" key="7">
    <source>
        <dbReference type="EMBL" id="KAK7497862.1"/>
    </source>
</evidence>
<dbReference type="AlphaFoldDB" id="A0ABD0LFL8"/>
<keyword evidence="4" id="KW-0812">Transmembrane</keyword>
<feature type="domain" description="Ig-like" evidence="6">
    <location>
        <begin position="242"/>
        <end position="328"/>
    </location>
</feature>
<evidence type="ECO:0000256" key="4">
    <source>
        <dbReference type="SAM" id="Phobius"/>
    </source>
</evidence>
<dbReference type="InterPro" id="IPR036179">
    <property type="entry name" value="Ig-like_dom_sf"/>
</dbReference>
<evidence type="ECO:0000259" key="6">
    <source>
        <dbReference type="PROSITE" id="PS50835"/>
    </source>
</evidence>
<dbReference type="PROSITE" id="PS50820">
    <property type="entry name" value="LCCL"/>
    <property type="match status" value="1"/>
</dbReference>
<dbReference type="InterPro" id="IPR013098">
    <property type="entry name" value="Ig_I-set"/>
</dbReference>
<evidence type="ECO:0000256" key="1">
    <source>
        <dbReference type="ARBA" id="ARBA00023319"/>
    </source>
</evidence>
<feature type="domain" description="Ig-like" evidence="6">
    <location>
        <begin position="504"/>
        <end position="594"/>
    </location>
</feature>
<evidence type="ECO:0000313" key="8">
    <source>
        <dbReference type="Proteomes" id="UP001519460"/>
    </source>
</evidence>
<dbReference type="InterPro" id="IPR003598">
    <property type="entry name" value="Ig_sub2"/>
</dbReference>
<dbReference type="Pfam" id="PF13927">
    <property type="entry name" value="Ig_3"/>
    <property type="match status" value="2"/>
</dbReference>
<dbReference type="EMBL" id="JACVVK020000055">
    <property type="protein sequence ID" value="KAK7497862.1"/>
    <property type="molecule type" value="Genomic_DNA"/>
</dbReference>
<accession>A0ABD0LFL8</accession>
<feature type="domain" description="LCCL" evidence="5">
    <location>
        <begin position="620"/>
        <end position="661"/>
    </location>
</feature>
<name>A0ABD0LFL8_9CAEN</name>
<proteinExistence type="predicted"/>
<dbReference type="Pfam" id="PF01391">
    <property type="entry name" value="Collagen"/>
    <property type="match status" value="2"/>
</dbReference>
<keyword evidence="8" id="KW-1185">Reference proteome</keyword>
<dbReference type="SMART" id="SM00603">
    <property type="entry name" value="LCCL"/>
    <property type="match status" value="1"/>
</dbReference>
<feature type="compositionally biased region" description="Polar residues" evidence="3">
    <location>
        <begin position="237"/>
        <end position="250"/>
    </location>
</feature>
<dbReference type="SMART" id="SM00409">
    <property type="entry name" value="IG"/>
    <property type="match status" value="4"/>
</dbReference>
<dbReference type="InterPro" id="IPR003599">
    <property type="entry name" value="Ig_sub"/>
</dbReference>
<dbReference type="PANTHER" id="PTHR10075">
    <property type="entry name" value="BASIGIN RELATED"/>
    <property type="match status" value="1"/>
</dbReference>
<dbReference type="PROSITE" id="PS50835">
    <property type="entry name" value="IG_LIKE"/>
    <property type="match status" value="4"/>
</dbReference>
<feature type="compositionally biased region" description="Low complexity" evidence="3">
    <location>
        <begin position="114"/>
        <end position="186"/>
    </location>
</feature>
<sequence>MAENKKNCSNWIKVSAVSTIGLAVVCSVVFLVHTQGRISELTARLESLEAEQRTIRKRSAESEHSAKRRQVDPTLELLIRGQVETQIARVLIDSCHGDVSNLCRGGTPGAKGEPGTTGATGVTGATGPMGPMGPTGAKGDMGPAGPTGPAGLAGADGAPGPAGAPGAPGPAGAKGDTGPKGEIGPIGPMGPAGPAGPTGPMGLMGPAGPKGEPGLMSPPGAKGEPGTAGPKGDPGVQGSQGPQAPPEQNSAGTVDIVASLGDDVLLPCSATGYPAPKVTWSPPLPISQRLLPATDGLRITNVQMADEHAYTCEVSNALGKSTTTYRLIVKQPVIVSVTPQNSAVDEHAQVTMTCTFSGFPNPTVAPDGRNETVTSGVQTVNPTTDGGLGTTTLTLPDVTAPDSGSYWCSASNVHETIAAPASVASQTVQHGDSVRIYCDVVAYPPPNVTWIFPQGGQPFNAHILPDNSVLLTKVDTYNDGTYRCVATNQYGSQEAAMNLTVSVPTRANVGQTLTSLQGTPYVALTCTGSGDPAPTLQWSKLQTGLPNDPRYLSLPTGDLVISGITPATQEQDSGVYACTATNGGSTSTDYAIVYKDQGALSCTSTFQDCATTIGAACGGTCPSDCQVAGGRLVGYQEYSMDSAVCLAAIHTGTIPSQGGQVVWQVRDGTGHNLSGGNIHGVTSTAGGPFSTVAGILDPRPGASVLLP</sequence>
<dbReference type="Proteomes" id="UP001519460">
    <property type="component" value="Unassembled WGS sequence"/>
</dbReference>
<dbReference type="InterPro" id="IPR036609">
    <property type="entry name" value="LCCL_sf"/>
</dbReference>
<dbReference type="CDD" id="cd00096">
    <property type="entry name" value="Ig"/>
    <property type="match status" value="1"/>
</dbReference>
<feature type="compositionally biased region" description="Low complexity" evidence="3">
    <location>
        <begin position="198"/>
        <end position="210"/>
    </location>
</feature>
<keyword evidence="2" id="KW-0175">Coiled coil</keyword>
<evidence type="ECO:0000256" key="3">
    <source>
        <dbReference type="SAM" id="MobiDB-lite"/>
    </source>
</evidence>
<keyword evidence="1" id="KW-0393">Immunoglobulin domain</keyword>
<dbReference type="SUPFAM" id="SSF48726">
    <property type="entry name" value="Immunoglobulin"/>
    <property type="match status" value="4"/>
</dbReference>
<dbReference type="InterPro" id="IPR013783">
    <property type="entry name" value="Ig-like_fold"/>
</dbReference>
<dbReference type="Pfam" id="PF03815">
    <property type="entry name" value="LCCL"/>
    <property type="match status" value="1"/>
</dbReference>
<organism evidence="7 8">
    <name type="scientific">Batillaria attramentaria</name>
    <dbReference type="NCBI Taxonomy" id="370345"/>
    <lineage>
        <taxon>Eukaryota</taxon>
        <taxon>Metazoa</taxon>
        <taxon>Spiralia</taxon>
        <taxon>Lophotrochozoa</taxon>
        <taxon>Mollusca</taxon>
        <taxon>Gastropoda</taxon>
        <taxon>Caenogastropoda</taxon>
        <taxon>Sorbeoconcha</taxon>
        <taxon>Cerithioidea</taxon>
        <taxon>Batillariidae</taxon>
        <taxon>Batillaria</taxon>
    </lineage>
</organism>
<feature type="region of interest" description="Disordered" evidence="3">
    <location>
        <begin position="106"/>
        <end position="250"/>
    </location>
</feature>
<feature type="coiled-coil region" evidence="2">
    <location>
        <begin position="31"/>
        <end position="58"/>
    </location>
</feature>
<protein>
    <recommendedName>
        <fullName evidence="9">Basement membrane-specific heparan sulfate proteoglycan core protein-like</fullName>
    </recommendedName>
</protein>
<dbReference type="PANTHER" id="PTHR10075:SF100">
    <property type="entry name" value="FASCICLIN-2"/>
    <property type="match status" value="1"/>
</dbReference>
<evidence type="ECO:0000259" key="5">
    <source>
        <dbReference type="PROSITE" id="PS50820"/>
    </source>
</evidence>
<evidence type="ECO:0008006" key="9">
    <source>
        <dbReference type="Google" id="ProtNLM"/>
    </source>
</evidence>
<keyword evidence="4" id="KW-0472">Membrane</keyword>
<keyword evidence="4" id="KW-1133">Transmembrane helix</keyword>
<feature type="domain" description="Ig-like" evidence="6">
    <location>
        <begin position="420"/>
        <end position="502"/>
    </location>
</feature>
<evidence type="ECO:0000256" key="2">
    <source>
        <dbReference type="SAM" id="Coils"/>
    </source>
</evidence>